<proteinExistence type="predicted"/>
<name>A0A0B7N3E1_9FUNG</name>
<evidence type="ECO:0000313" key="1">
    <source>
        <dbReference type="EMBL" id="CEP12826.1"/>
    </source>
</evidence>
<sequence length="190" mass="21606">MRVADSVIYSPLSHINLIAKIDIDAAVSTGCFEKKYPSLILKAVASYNAMSPTFVPDFDEILKSVYHGTMEFNLDDFKIAPDPVSLDDKLNGVGDESVTNEVELVDYNMIPHFEFARSHGPLCRTYLLFPRLYILQRKKGQNTQQSRKIYIDLTYVRQFINEYFLAAAKALLSLSAFNRLEVSYEFSPSI</sequence>
<dbReference type="EMBL" id="LN728507">
    <property type="protein sequence ID" value="CEP12826.1"/>
    <property type="molecule type" value="Genomic_DNA"/>
</dbReference>
<protein>
    <submittedName>
        <fullName evidence="1">Uncharacterized protein</fullName>
    </submittedName>
</protein>
<dbReference type="Proteomes" id="UP000054107">
    <property type="component" value="Unassembled WGS sequence"/>
</dbReference>
<evidence type="ECO:0000313" key="2">
    <source>
        <dbReference type="Proteomes" id="UP000054107"/>
    </source>
</evidence>
<gene>
    <name evidence="1" type="primary">PARPA_06824.1 scaffold 24200</name>
</gene>
<reference evidence="1 2" key="1">
    <citation type="submission" date="2014-09" db="EMBL/GenBank/DDBJ databases">
        <authorList>
            <person name="Ellenberger Sabrina"/>
        </authorList>
    </citation>
    <scope>NUCLEOTIDE SEQUENCE [LARGE SCALE GENOMIC DNA]</scope>
    <source>
        <strain evidence="1 2">CBS 412.66</strain>
    </source>
</reference>
<accession>A0A0B7N3E1</accession>
<dbReference type="AlphaFoldDB" id="A0A0B7N3E1"/>
<organism evidence="1 2">
    <name type="scientific">Parasitella parasitica</name>
    <dbReference type="NCBI Taxonomy" id="35722"/>
    <lineage>
        <taxon>Eukaryota</taxon>
        <taxon>Fungi</taxon>
        <taxon>Fungi incertae sedis</taxon>
        <taxon>Mucoromycota</taxon>
        <taxon>Mucoromycotina</taxon>
        <taxon>Mucoromycetes</taxon>
        <taxon>Mucorales</taxon>
        <taxon>Mucorineae</taxon>
        <taxon>Mucoraceae</taxon>
        <taxon>Parasitella</taxon>
    </lineage>
</organism>
<keyword evidence="2" id="KW-1185">Reference proteome</keyword>